<comment type="caution">
    <text evidence="6">The sequence shown here is derived from an EMBL/GenBank/DDBJ whole genome shotgun (WGS) entry which is preliminary data.</text>
</comment>
<keyword evidence="4" id="KW-0812">Transmembrane</keyword>
<feature type="coiled-coil region" evidence="2">
    <location>
        <begin position="449"/>
        <end position="535"/>
    </location>
</feature>
<feature type="compositionally biased region" description="Basic and acidic residues" evidence="3">
    <location>
        <begin position="403"/>
        <end position="426"/>
    </location>
</feature>
<reference evidence="6" key="1">
    <citation type="submission" date="2023-06" db="EMBL/GenBank/DDBJ databases">
        <authorList>
            <person name="Delattre M."/>
        </authorList>
    </citation>
    <scope>NUCLEOTIDE SEQUENCE</scope>
    <source>
        <strain evidence="6">AF72</strain>
    </source>
</reference>
<dbReference type="GO" id="GO:0006936">
    <property type="term" value="P:muscle contraction"/>
    <property type="evidence" value="ECO:0007669"/>
    <property type="project" value="TreeGrafter"/>
</dbReference>
<dbReference type="GO" id="GO:0005861">
    <property type="term" value="C:troponin complex"/>
    <property type="evidence" value="ECO:0007669"/>
    <property type="project" value="InterPro"/>
</dbReference>
<feature type="compositionally biased region" description="Basic and acidic residues" evidence="3">
    <location>
        <begin position="586"/>
        <end position="616"/>
    </location>
</feature>
<dbReference type="Gene3D" id="1.20.5.350">
    <property type="match status" value="1"/>
</dbReference>
<evidence type="ECO:0000256" key="4">
    <source>
        <dbReference type="SAM" id="Phobius"/>
    </source>
</evidence>
<accession>A0AA36CW50</accession>
<dbReference type="EMBL" id="CATQJA010002635">
    <property type="protein sequence ID" value="CAJ0574992.1"/>
    <property type="molecule type" value="Genomic_DNA"/>
</dbReference>
<sequence length="641" mass="73092">MRALLLLLPVLYLVNSQATGGYAAESVPEQLSDVKLNDYLGAIKSIEDTALAQVHQVYSEAEAAKDELYGSWASRVKQVWKDKMMKDAEKALQLELIKQEMVDRYKAETEKVYMQAVQAAKEYQQAYLDAKAAQRQAIADKYNEFKQIVNASIESKVAQAKENMAEIGAYLQQVDELYRNHKAASDAAIEERRQALKDKLATIYNQLETQGNELKADGERLGADLKAFMEKRYQYKQDGHGAAKEVLKEVLTESLEQKLEKKLDKELQKMVEDEIKGKLKHPKMALPVVVKKTTDTETETKVVSPEYKATLLETLTGASAWETVAWVLLALCILLSVALIALIAYQYYQVAQKNKYGKLEGVDSPHRPSMARAERAPFNTAPPLTYTHEKPLFGSGLPGPSEAQRKAQEREQKKAEVRKRLEESGKAGKKKKQGFLTPERKKKLRKLLMTKAAEDLKQQQLKKEQERQKFLAERTVSLPNIDGTDDHATLEKYYNELFSRLTKLEEEKYDILQIVQSAEAEINELTINVNDLRGKFVKPTLKKVSKYDNRFKKLAEIKKTEGQADFRKELKTVKKENVFTQLANKKKADQKPDWKAQKAAKKAADEKKEEQPKEEEVPAEEPAAEEPEEEEEEEDEEEEEE</sequence>
<keyword evidence="2" id="KW-0175">Coiled coil</keyword>
<evidence type="ECO:0000313" key="7">
    <source>
        <dbReference type="Proteomes" id="UP001177023"/>
    </source>
</evidence>
<evidence type="ECO:0000256" key="1">
    <source>
        <dbReference type="ARBA" id="ARBA00009930"/>
    </source>
</evidence>
<dbReference type="PANTHER" id="PTHR13738:SF18">
    <property type="entry name" value="TROPONIN I 2"/>
    <property type="match status" value="1"/>
</dbReference>
<keyword evidence="7" id="KW-1185">Reference proteome</keyword>
<organism evidence="6 7">
    <name type="scientific">Mesorhabditis spiculigera</name>
    <dbReference type="NCBI Taxonomy" id="96644"/>
    <lineage>
        <taxon>Eukaryota</taxon>
        <taxon>Metazoa</taxon>
        <taxon>Ecdysozoa</taxon>
        <taxon>Nematoda</taxon>
        <taxon>Chromadorea</taxon>
        <taxon>Rhabditida</taxon>
        <taxon>Rhabditina</taxon>
        <taxon>Rhabditomorpha</taxon>
        <taxon>Rhabditoidea</taxon>
        <taxon>Rhabditidae</taxon>
        <taxon>Mesorhabditinae</taxon>
        <taxon>Mesorhabditis</taxon>
    </lineage>
</organism>
<name>A0AA36CW50_9BILA</name>
<protein>
    <submittedName>
        <fullName evidence="6">Uncharacterized protein</fullName>
    </submittedName>
</protein>
<dbReference type="InterPro" id="IPR050875">
    <property type="entry name" value="Troponin_I"/>
</dbReference>
<evidence type="ECO:0000256" key="5">
    <source>
        <dbReference type="SAM" id="SignalP"/>
    </source>
</evidence>
<keyword evidence="5" id="KW-0732">Signal</keyword>
<feature type="chain" id="PRO_5041246386" evidence="5">
    <location>
        <begin position="17"/>
        <end position="641"/>
    </location>
</feature>
<dbReference type="PANTHER" id="PTHR13738">
    <property type="entry name" value="TROPONIN I"/>
    <property type="match status" value="1"/>
</dbReference>
<dbReference type="Pfam" id="PF00992">
    <property type="entry name" value="Troponin"/>
    <property type="match status" value="1"/>
</dbReference>
<feature type="region of interest" description="Disordered" evidence="3">
    <location>
        <begin position="363"/>
        <end position="436"/>
    </location>
</feature>
<evidence type="ECO:0000256" key="2">
    <source>
        <dbReference type="SAM" id="Coils"/>
    </source>
</evidence>
<evidence type="ECO:0000256" key="3">
    <source>
        <dbReference type="SAM" id="MobiDB-lite"/>
    </source>
</evidence>
<evidence type="ECO:0000313" key="6">
    <source>
        <dbReference type="EMBL" id="CAJ0574992.1"/>
    </source>
</evidence>
<dbReference type="InterPro" id="IPR038077">
    <property type="entry name" value="Troponin_sf"/>
</dbReference>
<proteinExistence type="inferred from homology"/>
<feature type="compositionally biased region" description="Acidic residues" evidence="3">
    <location>
        <begin position="617"/>
        <end position="641"/>
    </location>
</feature>
<keyword evidence="4" id="KW-0472">Membrane</keyword>
<feature type="transmembrane region" description="Helical" evidence="4">
    <location>
        <begin position="324"/>
        <end position="348"/>
    </location>
</feature>
<dbReference type="AlphaFoldDB" id="A0AA36CW50"/>
<feature type="non-terminal residue" evidence="6">
    <location>
        <position position="1"/>
    </location>
</feature>
<feature type="region of interest" description="Disordered" evidence="3">
    <location>
        <begin position="583"/>
        <end position="641"/>
    </location>
</feature>
<dbReference type="InterPro" id="IPR001978">
    <property type="entry name" value="Troponin"/>
</dbReference>
<comment type="similarity">
    <text evidence="1">Belongs to the troponin I family.</text>
</comment>
<dbReference type="SUPFAM" id="SSF90250">
    <property type="entry name" value="Troponin coil-coiled subunits"/>
    <property type="match status" value="1"/>
</dbReference>
<gene>
    <name evidence="6" type="ORF">MSPICULIGERA_LOCUS13312</name>
</gene>
<feature type="signal peptide" evidence="5">
    <location>
        <begin position="1"/>
        <end position="16"/>
    </location>
</feature>
<dbReference type="Proteomes" id="UP001177023">
    <property type="component" value="Unassembled WGS sequence"/>
</dbReference>
<keyword evidence="4" id="KW-1133">Transmembrane helix</keyword>